<proteinExistence type="predicted"/>
<feature type="region of interest" description="Disordered" evidence="1">
    <location>
        <begin position="1"/>
        <end position="104"/>
    </location>
</feature>
<evidence type="ECO:0000313" key="2">
    <source>
        <dbReference type="EMBL" id="KAK2814313.1"/>
    </source>
</evidence>
<evidence type="ECO:0000313" key="3">
    <source>
        <dbReference type="Proteomes" id="UP001187415"/>
    </source>
</evidence>
<dbReference type="EMBL" id="JAUPFM010000060">
    <property type="protein sequence ID" value="KAK2814313.1"/>
    <property type="molecule type" value="Genomic_DNA"/>
</dbReference>
<evidence type="ECO:0000256" key="1">
    <source>
        <dbReference type="SAM" id="MobiDB-lite"/>
    </source>
</evidence>
<feature type="compositionally biased region" description="Basic and acidic residues" evidence="1">
    <location>
        <begin position="293"/>
        <end position="307"/>
    </location>
</feature>
<feature type="region of interest" description="Disordered" evidence="1">
    <location>
        <begin position="276"/>
        <end position="309"/>
    </location>
</feature>
<organism evidence="2 3">
    <name type="scientific">Channa striata</name>
    <name type="common">Snakehead murrel</name>
    <name type="synonym">Ophicephalus striatus</name>
    <dbReference type="NCBI Taxonomy" id="64152"/>
    <lineage>
        <taxon>Eukaryota</taxon>
        <taxon>Metazoa</taxon>
        <taxon>Chordata</taxon>
        <taxon>Craniata</taxon>
        <taxon>Vertebrata</taxon>
        <taxon>Euteleostomi</taxon>
        <taxon>Actinopterygii</taxon>
        <taxon>Neopterygii</taxon>
        <taxon>Teleostei</taxon>
        <taxon>Neoteleostei</taxon>
        <taxon>Acanthomorphata</taxon>
        <taxon>Anabantaria</taxon>
        <taxon>Anabantiformes</taxon>
        <taxon>Channoidei</taxon>
        <taxon>Channidae</taxon>
        <taxon>Channa</taxon>
    </lineage>
</organism>
<comment type="caution">
    <text evidence="2">The sequence shown here is derived from an EMBL/GenBank/DDBJ whole genome shotgun (WGS) entry which is preliminary data.</text>
</comment>
<gene>
    <name evidence="2" type="ORF">Q5P01_000624</name>
</gene>
<keyword evidence="3" id="KW-1185">Reference proteome</keyword>
<name>A0AA88LMC7_CHASR</name>
<feature type="compositionally biased region" description="Gly residues" evidence="1">
    <location>
        <begin position="13"/>
        <end position="24"/>
    </location>
</feature>
<protein>
    <submittedName>
        <fullName evidence="2">Uncharacterized protein</fullName>
    </submittedName>
</protein>
<accession>A0AA88LMC7</accession>
<feature type="compositionally biased region" description="Basic and acidic residues" evidence="1">
    <location>
        <begin position="45"/>
        <end position="56"/>
    </location>
</feature>
<reference evidence="2" key="1">
    <citation type="submission" date="2023-07" db="EMBL/GenBank/DDBJ databases">
        <title>Chromosome-level Genome Assembly of Striped Snakehead (Channa striata).</title>
        <authorList>
            <person name="Liu H."/>
        </authorList>
    </citation>
    <scope>NUCLEOTIDE SEQUENCE</scope>
    <source>
        <strain evidence="2">Gz</strain>
        <tissue evidence="2">Muscle</tissue>
    </source>
</reference>
<dbReference type="Proteomes" id="UP001187415">
    <property type="component" value="Unassembled WGS sequence"/>
</dbReference>
<dbReference type="AlphaFoldDB" id="A0AA88LMC7"/>
<sequence length="321" mass="34471">MRVGTRLNWPAGRPGGESGAGGGPERPVLQEHDVQPGEGQGLCRSPEEERRNRDGRSGTWPGSGGRPCLPRGNKIADARRRRSRARGIRPTTHAPHAEFCAPPGRDRVRRDETLADGMKEKLFLVTGPSGVTESRRSSAGLTAPGFHFRYLDCRESRRTGHMPRGPSRSRGAEGVLDLTRNTAMVRSAGPGTLRLFVHFAEPTSERLATLRRGAEGAGSADTLLVELANALEGAVTVCTEIGLTRVLTASGREGLTLRLTTGAIARIGRCTTAFGSCSSRTPRAHRSSAPETRASRRSPEPQRRAARDAGCCPLARSCTRD</sequence>